<dbReference type="EMBL" id="MLBF01000114">
    <property type="protein sequence ID" value="OLN25465.1"/>
    <property type="molecule type" value="Genomic_DNA"/>
</dbReference>
<organism evidence="1 2">
    <name type="scientific">Desulfosporosinus metallidurans</name>
    <dbReference type="NCBI Taxonomy" id="1888891"/>
    <lineage>
        <taxon>Bacteria</taxon>
        <taxon>Bacillati</taxon>
        <taxon>Bacillota</taxon>
        <taxon>Clostridia</taxon>
        <taxon>Eubacteriales</taxon>
        <taxon>Desulfitobacteriaceae</taxon>
        <taxon>Desulfosporosinus</taxon>
    </lineage>
</organism>
<proteinExistence type="predicted"/>
<evidence type="ECO:0000313" key="1">
    <source>
        <dbReference type="EMBL" id="OLN25465.1"/>
    </source>
</evidence>
<dbReference type="AlphaFoldDB" id="A0A1Q8QDU6"/>
<accession>A0A1Q8QDU6</accession>
<gene>
    <name evidence="1" type="ORF">DSOL_5306</name>
</gene>
<keyword evidence="2" id="KW-1185">Reference proteome</keyword>
<sequence>MVIVSNYALIENPQTGSFLFGVQNPSLVLVAVINSSLLGVGKENLKIVMGKPRC</sequence>
<dbReference type="Proteomes" id="UP000186102">
    <property type="component" value="Unassembled WGS sequence"/>
</dbReference>
<reference evidence="1 2" key="1">
    <citation type="submission" date="2016-09" db="EMBL/GenBank/DDBJ databases">
        <title>Complete genome of Desulfosporosinus sp. OL.</title>
        <authorList>
            <person name="Mardanov A."/>
            <person name="Beletsky A."/>
            <person name="Panova A."/>
            <person name="Karnachuk O."/>
            <person name="Ravin N."/>
        </authorList>
    </citation>
    <scope>NUCLEOTIDE SEQUENCE [LARGE SCALE GENOMIC DNA]</scope>
    <source>
        <strain evidence="1 2">OL</strain>
    </source>
</reference>
<protein>
    <submittedName>
        <fullName evidence="1">Uncharacterized protein</fullName>
    </submittedName>
</protein>
<evidence type="ECO:0000313" key="2">
    <source>
        <dbReference type="Proteomes" id="UP000186102"/>
    </source>
</evidence>
<name>A0A1Q8QDU6_9FIRM</name>
<comment type="caution">
    <text evidence="1">The sequence shown here is derived from an EMBL/GenBank/DDBJ whole genome shotgun (WGS) entry which is preliminary data.</text>
</comment>